<dbReference type="InterPro" id="IPR011006">
    <property type="entry name" value="CheY-like_superfamily"/>
</dbReference>
<evidence type="ECO:0000256" key="4">
    <source>
        <dbReference type="ARBA" id="ARBA00023163"/>
    </source>
</evidence>
<evidence type="ECO:0000259" key="8">
    <source>
        <dbReference type="PROSITE" id="PS50110"/>
    </source>
</evidence>
<keyword evidence="10" id="KW-1185">Reference proteome</keyword>
<keyword evidence="2" id="KW-0902">Two-component regulatory system</keyword>
<dbReference type="GO" id="GO:0005634">
    <property type="term" value="C:nucleus"/>
    <property type="evidence" value="ECO:0007669"/>
    <property type="project" value="UniProtKB-SubCell"/>
</dbReference>
<evidence type="ECO:0000256" key="6">
    <source>
        <dbReference type="PROSITE-ProRule" id="PRU00169"/>
    </source>
</evidence>
<dbReference type="CDD" id="cd17584">
    <property type="entry name" value="REC_typeB_ARR-like"/>
    <property type="match status" value="1"/>
</dbReference>
<feature type="region of interest" description="Disordered" evidence="7">
    <location>
        <begin position="281"/>
        <end position="303"/>
    </location>
</feature>
<evidence type="ECO:0000256" key="5">
    <source>
        <dbReference type="ARBA" id="ARBA00023242"/>
    </source>
</evidence>
<dbReference type="SUPFAM" id="SSF46689">
    <property type="entry name" value="Homeodomain-like"/>
    <property type="match status" value="1"/>
</dbReference>
<evidence type="ECO:0000256" key="7">
    <source>
        <dbReference type="SAM" id="MobiDB-lite"/>
    </source>
</evidence>
<dbReference type="AlphaFoldDB" id="A0AA39RCC8"/>
<dbReference type="PANTHER" id="PTHR43874:SF215">
    <property type="entry name" value="RESPONSE REGULATOR, PUTATIVE-RELATED"/>
    <property type="match status" value="1"/>
</dbReference>
<evidence type="ECO:0000256" key="3">
    <source>
        <dbReference type="ARBA" id="ARBA00023015"/>
    </source>
</evidence>
<dbReference type="InterPro" id="IPR009057">
    <property type="entry name" value="Homeodomain-like_sf"/>
</dbReference>
<dbReference type="Proteomes" id="UP001168877">
    <property type="component" value="Unassembled WGS sequence"/>
</dbReference>
<feature type="modified residue" description="4-aspartylphosphate" evidence="6">
    <location>
        <position position="181"/>
    </location>
</feature>
<dbReference type="SMART" id="SM00448">
    <property type="entry name" value="REC"/>
    <property type="match status" value="1"/>
</dbReference>
<keyword evidence="3" id="KW-0805">Transcription regulation</keyword>
<dbReference type="NCBIfam" id="TIGR01557">
    <property type="entry name" value="myb_SHAQKYF"/>
    <property type="match status" value="1"/>
</dbReference>
<dbReference type="Pfam" id="PF00249">
    <property type="entry name" value="Myb_DNA-binding"/>
    <property type="match status" value="1"/>
</dbReference>
<comment type="caution">
    <text evidence="9">The sequence shown here is derived from an EMBL/GenBank/DDBJ whole genome shotgun (WGS) entry which is preliminary data.</text>
</comment>
<feature type="domain" description="Response regulatory" evidence="8">
    <location>
        <begin position="130"/>
        <end position="245"/>
    </location>
</feature>
<dbReference type="SUPFAM" id="SSF52172">
    <property type="entry name" value="CheY-like"/>
    <property type="match status" value="1"/>
</dbReference>
<accession>A0AA39RCC8</accession>
<dbReference type="EMBL" id="JAUESC010000388">
    <property type="protein sequence ID" value="KAK0570963.1"/>
    <property type="molecule type" value="Genomic_DNA"/>
</dbReference>
<dbReference type="GO" id="GO:0000160">
    <property type="term" value="P:phosphorelay signal transduction system"/>
    <property type="evidence" value="ECO:0007669"/>
    <property type="project" value="UniProtKB-KW"/>
</dbReference>
<comment type="subcellular location">
    <subcellularLocation>
        <location evidence="1">Nucleus</location>
    </subcellularLocation>
</comment>
<gene>
    <name evidence="9" type="ORF">LWI29_009108</name>
</gene>
<reference evidence="9" key="1">
    <citation type="journal article" date="2022" name="Plant J.">
        <title>Strategies of tolerance reflected in two North American maple genomes.</title>
        <authorList>
            <person name="McEvoy S.L."/>
            <person name="Sezen U.U."/>
            <person name="Trouern-Trend A."/>
            <person name="McMahon S.M."/>
            <person name="Schaberg P.G."/>
            <person name="Yang J."/>
            <person name="Wegrzyn J.L."/>
            <person name="Swenson N.G."/>
        </authorList>
    </citation>
    <scope>NUCLEOTIDE SEQUENCE</scope>
    <source>
        <strain evidence="9">NS2018</strain>
    </source>
</reference>
<protein>
    <recommendedName>
        <fullName evidence="8">Response regulatory domain-containing protein</fullName>
    </recommendedName>
</protein>
<reference evidence="9" key="2">
    <citation type="submission" date="2023-06" db="EMBL/GenBank/DDBJ databases">
        <authorList>
            <person name="Swenson N.G."/>
            <person name="Wegrzyn J.L."/>
            <person name="Mcevoy S.L."/>
        </authorList>
    </citation>
    <scope>NUCLEOTIDE SEQUENCE</scope>
    <source>
        <strain evidence="9">NS2018</strain>
        <tissue evidence="9">Leaf</tissue>
    </source>
</reference>
<name>A0AA39RCC8_ACESA</name>
<dbReference type="FunFam" id="1.10.10.60:FF:000007">
    <property type="entry name" value="Two-component response regulator"/>
    <property type="match status" value="1"/>
</dbReference>
<dbReference type="InterPro" id="IPR001005">
    <property type="entry name" value="SANT/Myb"/>
</dbReference>
<dbReference type="Gene3D" id="3.40.50.2300">
    <property type="match status" value="1"/>
</dbReference>
<evidence type="ECO:0000256" key="2">
    <source>
        <dbReference type="ARBA" id="ARBA00023012"/>
    </source>
</evidence>
<dbReference type="Gene3D" id="1.10.10.60">
    <property type="entry name" value="Homeodomain-like"/>
    <property type="match status" value="1"/>
</dbReference>
<dbReference type="Pfam" id="PF00072">
    <property type="entry name" value="Response_reg"/>
    <property type="match status" value="1"/>
</dbReference>
<proteinExistence type="predicted"/>
<evidence type="ECO:0000313" key="10">
    <source>
        <dbReference type="Proteomes" id="UP001168877"/>
    </source>
</evidence>
<sequence length="533" mass="60269">MFAEPELIPTEAERGLWYYQGINEVSNLYPDEASMATMLGAGDLSPSAEHDAELREADIVKHTRCRCPTPSSVPAAAEATPGRWRTGLRFVSSTQTVGHDVERRSPVREYNMSETEVARNDPVFNPEGMRVLAIDDNVVCLRFLVALLTKCKYQVTATTKADEALEILRKSKEKYDLVITDVIRLDMDGFRLLEIVSLEMDIPVVFVTAEDNQSSIMKGIMHGARDYLLKPVRIQEIKNIWQHVVRKRLSTIEKSSITRDIINSQESKPSNKLKEKVIIKNEDDDEEEDDKANSRSSCQKKPRFKWSPELHRKFVNAVQQLGDVVHPKKLLKIINEPGLTRDQVASHLQKYRRILEKQKEASQQQSKTSSKPLMDMESTVLYSARNQELFQLQQNTIQPPNQRQALMMMPDLAVPEFKELNFSPSFLSCMKLPDEYMGNSSPLFGYYIHSEPAAPRSFPFCSYTPNACFNTPPQVPGQASVQIGTVLQHAIATGHAQNSFSGRGGGGGYFSIKLQIQEDNSMLTQTMCNIQHR</sequence>
<evidence type="ECO:0000313" key="9">
    <source>
        <dbReference type="EMBL" id="KAK0570963.1"/>
    </source>
</evidence>
<keyword evidence="4" id="KW-0804">Transcription</keyword>
<keyword evidence="6" id="KW-0597">Phosphoprotein</keyword>
<dbReference type="GO" id="GO:0009736">
    <property type="term" value="P:cytokinin-activated signaling pathway"/>
    <property type="evidence" value="ECO:0007669"/>
    <property type="project" value="InterPro"/>
</dbReference>
<evidence type="ECO:0000256" key="1">
    <source>
        <dbReference type="ARBA" id="ARBA00004123"/>
    </source>
</evidence>
<dbReference type="InterPro" id="IPR001789">
    <property type="entry name" value="Sig_transdc_resp-reg_receiver"/>
</dbReference>
<keyword evidence="5" id="KW-0539">Nucleus</keyword>
<dbReference type="PROSITE" id="PS50110">
    <property type="entry name" value="RESPONSE_REGULATORY"/>
    <property type="match status" value="1"/>
</dbReference>
<dbReference type="InterPro" id="IPR006447">
    <property type="entry name" value="Myb_dom_plants"/>
</dbReference>
<dbReference type="GO" id="GO:0003677">
    <property type="term" value="F:DNA binding"/>
    <property type="evidence" value="ECO:0007669"/>
    <property type="project" value="InterPro"/>
</dbReference>
<organism evidence="9 10">
    <name type="scientific">Acer saccharum</name>
    <name type="common">Sugar maple</name>
    <dbReference type="NCBI Taxonomy" id="4024"/>
    <lineage>
        <taxon>Eukaryota</taxon>
        <taxon>Viridiplantae</taxon>
        <taxon>Streptophyta</taxon>
        <taxon>Embryophyta</taxon>
        <taxon>Tracheophyta</taxon>
        <taxon>Spermatophyta</taxon>
        <taxon>Magnoliopsida</taxon>
        <taxon>eudicotyledons</taxon>
        <taxon>Gunneridae</taxon>
        <taxon>Pentapetalae</taxon>
        <taxon>rosids</taxon>
        <taxon>malvids</taxon>
        <taxon>Sapindales</taxon>
        <taxon>Sapindaceae</taxon>
        <taxon>Hippocastanoideae</taxon>
        <taxon>Acereae</taxon>
        <taxon>Acer</taxon>
    </lineage>
</organism>
<dbReference type="PANTHER" id="PTHR43874">
    <property type="entry name" value="TWO-COMPONENT RESPONSE REGULATOR"/>
    <property type="match status" value="1"/>
</dbReference>
<dbReference type="InterPro" id="IPR045279">
    <property type="entry name" value="ARR-like"/>
</dbReference>